<organism evidence="1 2">
    <name type="scientific">Micromonospora matsumotoense</name>
    <dbReference type="NCBI Taxonomy" id="121616"/>
    <lineage>
        <taxon>Bacteria</taxon>
        <taxon>Bacillati</taxon>
        <taxon>Actinomycetota</taxon>
        <taxon>Actinomycetes</taxon>
        <taxon>Micromonosporales</taxon>
        <taxon>Micromonosporaceae</taxon>
        <taxon>Micromonospora</taxon>
    </lineage>
</organism>
<proteinExistence type="predicted"/>
<dbReference type="OrthoDB" id="3381124at2"/>
<evidence type="ECO:0000313" key="2">
    <source>
        <dbReference type="Proteomes" id="UP000198797"/>
    </source>
</evidence>
<name>A0A1C4Y022_9ACTN</name>
<reference evidence="2" key="1">
    <citation type="submission" date="2016-06" db="EMBL/GenBank/DDBJ databases">
        <authorList>
            <person name="Varghese N."/>
            <person name="Submissions Spin"/>
        </authorList>
    </citation>
    <scope>NUCLEOTIDE SEQUENCE [LARGE SCALE GENOMIC DNA]</scope>
    <source>
        <strain evidence="2">DSM 44100</strain>
    </source>
</reference>
<protein>
    <submittedName>
        <fullName evidence="1">Uncharacterized protein</fullName>
    </submittedName>
</protein>
<evidence type="ECO:0000313" key="1">
    <source>
        <dbReference type="EMBL" id="SCF13711.1"/>
    </source>
</evidence>
<sequence length="171" mass="18981">MAGGSALTLILAILALTCLPLAFALLFCLDEIADRVACGWAEWRERRRERRTIARLDRALAADLPGRDIDLSALDHPDRRPLELLAADLRRLGRHRLAAGGRSVVWHSSVIEAYDDRLRAACRALGIPEHLAELTGVDREIERVRVEGVLAGAGLTLPTTRADRRPRDRRA</sequence>
<dbReference type="RefSeq" id="WP_091244743.1">
    <property type="nucleotide sequence ID" value="NZ_FMCU01000005.1"/>
</dbReference>
<dbReference type="Proteomes" id="UP000198797">
    <property type="component" value="Unassembled WGS sequence"/>
</dbReference>
<dbReference type="STRING" id="121616.GA0070216_105268"/>
<dbReference type="AlphaFoldDB" id="A0A1C4Y022"/>
<dbReference type="EMBL" id="FMCU01000005">
    <property type="protein sequence ID" value="SCF13711.1"/>
    <property type="molecule type" value="Genomic_DNA"/>
</dbReference>
<gene>
    <name evidence="1" type="ORF">GA0070216_105268</name>
</gene>
<keyword evidence="2" id="KW-1185">Reference proteome</keyword>
<accession>A0A1C4Y022</accession>